<evidence type="ECO:0000313" key="2">
    <source>
        <dbReference type="Proteomes" id="UP001652620"/>
    </source>
</evidence>
<reference evidence="2" key="1">
    <citation type="submission" date="2025-05" db="UniProtKB">
        <authorList>
            <consortium name="RefSeq"/>
        </authorList>
    </citation>
    <scope>NUCLEOTIDE SEQUENCE [LARGE SCALE GENOMIC DNA]</scope>
</reference>
<gene>
    <name evidence="3" type="primary">LOC125776130</name>
</gene>
<dbReference type="Pfam" id="PF23055">
    <property type="entry name" value="DUF7041"/>
    <property type="match status" value="1"/>
</dbReference>
<reference evidence="3" key="2">
    <citation type="submission" date="2025-08" db="UniProtKB">
        <authorList>
            <consortium name="RefSeq"/>
        </authorList>
    </citation>
    <scope>IDENTIFICATION</scope>
    <source>
        <tissue evidence="3">Adult</tissue>
    </source>
</reference>
<dbReference type="RefSeq" id="XP_049302966.1">
    <property type="nucleotide sequence ID" value="XM_049447009.1"/>
</dbReference>
<sequence length="260" mass="29052">MSLDDSISAPSQSNIQISREISIKAPPFYSEKPALWFAQLESQFRMRSILTEVDKFHVVVPLIDTRSASTVEDIILAPPITNPYRELKEALIARFSKSKEANLIQLLDGECLGDKTPSQHLRHLRSLVPDIDEEVLKARWLSHLPPQMRACLVIQEQADLNKFGAAADKLHEVIKPAGIAAVSDLETQVAALADHLAELSAIVARSRERTVRQRPRSRSRSRVLPATSSGGLCWYHAKFGANAQKCTTGCKYEENFNRSR</sequence>
<dbReference type="GeneID" id="125776130"/>
<dbReference type="PANTHER" id="PTHR33327">
    <property type="entry name" value="ENDONUCLEASE"/>
    <property type="match status" value="1"/>
</dbReference>
<evidence type="ECO:0000259" key="1">
    <source>
        <dbReference type="Pfam" id="PF23055"/>
    </source>
</evidence>
<name>A0ABM3J153_BACDO</name>
<feature type="domain" description="DUF7041" evidence="1">
    <location>
        <begin position="26"/>
        <end position="107"/>
    </location>
</feature>
<proteinExistence type="predicted"/>
<dbReference type="PANTHER" id="PTHR33327:SF3">
    <property type="entry name" value="RNA-DIRECTED DNA POLYMERASE"/>
    <property type="match status" value="1"/>
</dbReference>
<organism evidence="2 3">
    <name type="scientific">Bactrocera dorsalis</name>
    <name type="common">Oriental fruit fly</name>
    <name type="synonym">Dacus dorsalis</name>
    <dbReference type="NCBI Taxonomy" id="27457"/>
    <lineage>
        <taxon>Eukaryota</taxon>
        <taxon>Metazoa</taxon>
        <taxon>Ecdysozoa</taxon>
        <taxon>Arthropoda</taxon>
        <taxon>Hexapoda</taxon>
        <taxon>Insecta</taxon>
        <taxon>Pterygota</taxon>
        <taxon>Neoptera</taxon>
        <taxon>Endopterygota</taxon>
        <taxon>Diptera</taxon>
        <taxon>Brachycera</taxon>
        <taxon>Muscomorpha</taxon>
        <taxon>Tephritoidea</taxon>
        <taxon>Tephritidae</taxon>
        <taxon>Bactrocera</taxon>
        <taxon>Bactrocera</taxon>
    </lineage>
</organism>
<keyword evidence="2" id="KW-1185">Reference proteome</keyword>
<evidence type="ECO:0000313" key="3">
    <source>
        <dbReference type="RefSeq" id="XP_049302966.1"/>
    </source>
</evidence>
<dbReference type="Proteomes" id="UP001652620">
    <property type="component" value="Chromosome 2"/>
</dbReference>
<accession>A0ABM3J153</accession>
<dbReference type="InterPro" id="IPR055469">
    <property type="entry name" value="DUF7041"/>
</dbReference>
<protein>
    <submittedName>
        <fullName evidence="3">Uncharacterized protein LOC125776130</fullName>
    </submittedName>
</protein>